<dbReference type="GO" id="GO:0005727">
    <property type="term" value="C:extrachromosomal circular DNA"/>
    <property type="evidence" value="ECO:0007669"/>
    <property type="project" value="InterPro"/>
</dbReference>
<dbReference type="GO" id="GO:0003677">
    <property type="term" value="F:DNA binding"/>
    <property type="evidence" value="ECO:0007669"/>
    <property type="project" value="InterPro"/>
</dbReference>
<accession>A0A8H9R2H2</accession>
<dbReference type="Gene3D" id="1.10.10.1480">
    <property type="entry name" value="Plasmid replication protein"/>
    <property type="match status" value="1"/>
</dbReference>
<dbReference type="Gene3D" id="3.40.1310.30">
    <property type="match status" value="1"/>
</dbReference>
<comment type="caution">
    <text evidence="2">The sequence shown here is derived from an EMBL/GenBank/DDBJ whole genome shotgun (WGS) entry which is preliminary data.</text>
</comment>
<dbReference type="GO" id="GO:0006260">
    <property type="term" value="P:DNA replication"/>
    <property type="evidence" value="ECO:0007669"/>
    <property type="project" value="InterPro"/>
</dbReference>
<protein>
    <submittedName>
        <fullName evidence="2">Replication protein RepB</fullName>
    </submittedName>
</protein>
<evidence type="ECO:0000259" key="1">
    <source>
        <dbReference type="Pfam" id="PF01719"/>
    </source>
</evidence>
<feature type="domain" description="Plasmid replication protein origin binding" evidence="1">
    <location>
        <begin position="6"/>
        <end position="148"/>
    </location>
</feature>
<sequence>MVVDKTKVKARNFAFIIYPESIPDDWQERLIKLGIPMAVSPLHDSDEIERNAKKLSEDEKLIFKNGGKVYKKPHYHVLYVARNPVTPESVRLKIKRALGVQSVSHVEIVDCVENYFLYLTHESEDAVRKNKHKYDKKDIIELNGFDIDRYVTLDESQKRELKNMLLGIIRKHHLVNVVDLMAFIEVSGEQFGISNINDVHDVVSANSSAFRLWFEGNYQCGWRAKYATTFDHETGEIKIGLAEKAEMESAKDE</sequence>
<dbReference type="InterPro" id="IPR041919">
    <property type="entry name" value="Plasmid_rep_C_sf"/>
</dbReference>
<dbReference type="InterPro" id="IPR002631">
    <property type="entry name" value="Plasmid_rep_OBD"/>
</dbReference>
<evidence type="ECO:0000313" key="2">
    <source>
        <dbReference type="EMBL" id="HAT4309612.1"/>
    </source>
</evidence>
<dbReference type="Pfam" id="PF01719">
    <property type="entry name" value="Rep_OBD"/>
    <property type="match status" value="1"/>
</dbReference>
<name>A0A8H9R2H2_CLOPF</name>
<dbReference type="GO" id="GO:0003916">
    <property type="term" value="F:DNA topoisomerase activity"/>
    <property type="evidence" value="ECO:0007669"/>
    <property type="project" value="InterPro"/>
</dbReference>
<reference evidence="2" key="1">
    <citation type="journal article" date="2018" name="Genome Biol.">
        <title>SKESA: strategic k-mer extension for scrupulous assemblies.</title>
        <authorList>
            <person name="Souvorov A."/>
            <person name="Agarwala R."/>
            <person name="Lipman D.J."/>
        </authorList>
    </citation>
    <scope>NUCLEOTIDE SEQUENCE</scope>
    <source>
        <strain evidence="2">C8</strain>
    </source>
</reference>
<proteinExistence type="predicted"/>
<reference evidence="2" key="2">
    <citation type="submission" date="2020-07" db="EMBL/GenBank/DDBJ databases">
        <authorList>
            <consortium name="NCBI Pathogen Detection Project"/>
        </authorList>
    </citation>
    <scope>NUCLEOTIDE SEQUENCE</scope>
    <source>
        <strain evidence="2">C8</strain>
    </source>
</reference>
<dbReference type="AlphaFoldDB" id="A0A8H9R2H2"/>
<dbReference type="EMBL" id="DACTCB010000058">
    <property type="protein sequence ID" value="HAT4309612.1"/>
    <property type="molecule type" value="Genomic_DNA"/>
</dbReference>
<dbReference type="Proteomes" id="UP000859547">
    <property type="component" value="Unassembled WGS sequence"/>
</dbReference>
<gene>
    <name evidence="2" type="ORF">I9080_003482</name>
</gene>
<organism evidence="2">
    <name type="scientific">Clostridium perfringens</name>
    <dbReference type="NCBI Taxonomy" id="1502"/>
    <lineage>
        <taxon>Bacteria</taxon>
        <taxon>Bacillati</taxon>
        <taxon>Bacillota</taxon>
        <taxon>Clostridia</taxon>
        <taxon>Eubacteriales</taxon>
        <taxon>Clostridiaceae</taxon>
        <taxon>Clostridium</taxon>
    </lineage>
</organism>